<protein>
    <submittedName>
        <fullName evidence="2">Uncharacterized protein</fullName>
    </submittedName>
</protein>
<accession>A0A936ZJC1</accession>
<reference evidence="2" key="1">
    <citation type="submission" date="2021-01" db="EMBL/GenBank/DDBJ databases">
        <title>Ramlibacter sp. strain AW1 16S ribosomal RNA gene Genome sequencing and assembly.</title>
        <authorList>
            <person name="Kang M."/>
        </authorList>
    </citation>
    <scope>NUCLEOTIDE SEQUENCE</scope>
    <source>
        <strain evidence="2">AW1</strain>
    </source>
</reference>
<name>A0A936ZJC1_9BURK</name>
<dbReference type="AlphaFoldDB" id="A0A936ZJC1"/>
<feature type="region of interest" description="Disordered" evidence="1">
    <location>
        <begin position="1"/>
        <end position="80"/>
    </location>
</feature>
<dbReference type="RefSeq" id="WP_201681895.1">
    <property type="nucleotide sequence ID" value="NZ_JAEQNA010000001.1"/>
</dbReference>
<gene>
    <name evidence="2" type="ORF">JI739_00515</name>
</gene>
<dbReference type="EMBL" id="JAEQNA010000001">
    <property type="protein sequence ID" value="MBL0418816.1"/>
    <property type="molecule type" value="Genomic_DNA"/>
</dbReference>
<evidence type="ECO:0000313" key="3">
    <source>
        <dbReference type="Proteomes" id="UP000613011"/>
    </source>
</evidence>
<keyword evidence="3" id="KW-1185">Reference proteome</keyword>
<evidence type="ECO:0000313" key="2">
    <source>
        <dbReference type="EMBL" id="MBL0418816.1"/>
    </source>
</evidence>
<proteinExistence type="predicted"/>
<evidence type="ECO:0000256" key="1">
    <source>
        <dbReference type="SAM" id="MobiDB-lite"/>
    </source>
</evidence>
<sequence>MSSASIGPGGHAGVARAWQGPVRAGGDPGRVSASPMRLQRAPTPGPFVVSLQSAVPCEPGPLPRSPEPGHEPFTLPAIRP</sequence>
<organism evidence="2 3">
    <name type="scientific">Ramlibacter aurantiacus</name>
    <dbReference type="NCBI Taxonomy" id="2801330"/>
    <lineage>
        <taxon>Bacteria</taxon>
        <taxon>Pseudomonadati</taxon>
        <taxon>Pseudomonadota</taxon>
        <taxon>Betaproteobacteria</taxon>
        <taxon>Burkholderiales</taxon>
        <taxon>Comamonadaceae</taxon>
        <taxon>Ramlibacter</taxon>
    </lineage>
</organism>
<comment type="caution">
    <text evidence="2">The sequence shown here is derived from an EMBL/GenBank/DDBJ whole genome shotgun (WGS) entry which is preliminary data.</text>
</comment>
<dbReference type="Proteomes" id="UP000613011">
    <property type="component" value="Unassembled WGS sequence"/>
</dbReference>